<dbReference type="InterPro" id="IPR055726">
    <property type="entry name" value="DUF7302"/>
</dbReference>
<gene>
    <name evidence="2" type="ORF">LMG21510_01965</name>
</gene>
<protein>
    <submittedName>
        <fullName evidence="2">Uncharacterized protein</fullName>
    </submittedName>
</protein>
<feature type="region of interest" description="Disordered" evidence="1">
    <location>
        <begin position="48"/>
        <end position="73"/>
    </location>
</feature>
<proteinExistence type="predicted"/>
<evidence type="ECO:0000313" key="3">
    <source>
        <dbReference type="Proteomes" id="UP000721236"/>
    </source>
</evidence>
<comment type="caution">
    <text evidence="2">The sequence shown here is derived from an EMBL/GenBank/DDBJ whole genome shotgun (WGS) entry which is preliminary data.</text>
</comment>
<dbReference type="RefSeq" id="WP_224041421.1">
    <property type="nucleotide sequence ID" value="NZ_CAJZAH010000002.1"/>
</dbReference>
<reference evidence="2 3" key="1">
    <citation type="submission" date="2021-08" db="EMBL/GenBank/DDBJ databases">
        <authorList>
            <person name="Peeters C."/>
        </authorList>
    </citation>
    <scope>NUCLEOTIDE SEQUENCE [LARGE SCALE GENOMIC DNA]</scope>
    <source>
        <strain evidence="2 3">LMG 21510</strain>
    </source>
</reference>
<organism evidence="2 3">
    <name type="scientific">Cupriavidus respiraculi</name>
    <dbReference type="NCBI Taxonomy" id="195930"/>
    <lineage>
        <taxon>Bacteria</taxon>
        <taxon>Pseudomonadati</taxon>
        <taxon>Pseudomonadota</taxon>
        <taxon>Betaproteobacteria</taxon>
        <taxon>Burkholderiales</taxon>
        <taxon>Burkholderiaceae</taxon>
        <taxon>Cupriavidus</taxon>
    </lineage>
</organism>
<dbReference type="EMBL" id="CAJZAH010000002">
    <property type="protein sequence ID" value="CAG9172411.1"/>
    <property type="molecule type" value="Genomic_DNA"/>
</dbReference>
<keyword evidence="3" id="KW-1185">Reference proteome</keyword>
<evidence type="ECO:0000256" key="1">
    <source>
        <dbReference type="SAM" id="MobiDB-lite"/>
    </source>
</evidence>
<dbReference type="Pfam" id="PF23976">
    <property type="entry name" value="DUF7302"/>
    <property type="match status" value="1"/>
</dbReference>
<accession>A0ABN7YJ91</accession>
<dbReference type="Proteomes" id="UP000721236">
    <property type="component" value="Unassembled WGS sequence"/>
</dbReference>
<name>A0ABN7YJ91_9BURK</name>
<sequence>MNIRIVWGFRDDADLLKSGNVQVKAGQVFKDVDPEYAHALIGKGLAEELKGRQPEAEKAEPKATKPAAAKETK</sequence>
<evidence type="ECO:0000313" key="2">
    <source>
        <dbReference type="EMBL" id="CAG9172411.1"/>
    </source>
</evidence>